<reference evidence="16" key="1">
    <citation type="journal article" date="2016" name="Nature">
        <title>Genome evolution in the allotetraploid frog Xenopus laevis.</title>
        <authorList>
            <person name="Session A.M."/>
            <person name="Uno Y."/>
            <person name="Kwon T."/>
            <person name="Chapman J.A."/>
            <person name="Toyoda A."/>
            <person name="Takahashi S."/>
            <person name="Fukui A."/>
            <person name="Hikosaka A."/>
            <person name="Suzuki A."/>
            <person name="Kondo M."/>
            <person name="van Heeringen S.J."/>
            <person name="Quigley I."/>
            <person name="Heinz S."/>
            <person name="Ogino H."/>
            <person name="Ochi H."/>
            <person name="Hellsten U."/>
            <person name="Lyons J.B."/>
            <person name="Simakov O."/>
            <person name="Putnam N."/>
            <person name="Stites J."/>
            <person name="Kuroki Y."/>
            <person name="Tanaka T."/>
            <person name="Michiue T."/>
            <person name="Watanabe M."/>
            <person name="Bogdanovic O."/>
            <person name="Lister R."/>
            <person name="Georgiou G."/>
            <person name="Paranjpe S.S."/>
            <person name="van Kruijsbergen I."/>
            <person name="Shu S."/>
            <person name="Carlson J."/>
            <person name="Kinoshita T."/>
            <person name="Ohta Y."/>
            <person name="Mawaribuchi S."/>
            <person name="Jenkins J."/>
            <person name="Grimwood J."/>
            <person name="Schmutz J."/>
            <person name="Mitros T."/>
            <person name="Mozaffari S.V."/>
            <person name="Suzuki Y."/>
            <person name="Haramoto Y."/>
            <person name="Yamamoto T.S."/>
            <person name="Takagi C."/>
            <person name="Heald R."/>
            <person name="Miller K."/>
            <person name="Haudenschild C."/>
            <person name="Kitzman J."/>
            <person name="Nakayama T."/>
            <person name="Izutsu Y."/>
            <person name="Robert J."/>
            <person name="Fortriede J."/>
            <person name="Burns K."/>
            <person name="Lotay V."/>
            <person name="Karimi K."/>
            <person name="Yasuoka Y."/>
            <person name="Dichmann D.S."/>
            <person name="Flajnik M.F."/>
            <person name="Houston D.W."/>
            <person name="Shendure J."/>
            <person name="DuPasquier L."/>
            <person name="Vize P.D."/>
            <person name="Zorn A.M."/>
            <person name="Ito M."/>
            <person name="Marcotte E.M."/>
            <person name="Wallingford J.B."/>
            <person name="Ito Y."/>
            <person name="Asashima M."/>
            <person name="Ueno N."/>
            <person name="Matsuda Y."/>
            <person name="Veenstra G.J."/>
            <person name="Fujiyama A."/>
            <person name="Harland R.M."/>
            <person name="Taira M."/>
            <person name="Rokhsar D.S."/>
        </authorList>
    </citation>
    <scope>NUCLEOTIDE SEQUENCE [LARGE SCALE GENOMIC DNA]</scope>
    <source>
        <strain evidence="16">J</strain>
    </source>
</reference>
<proteinExistence type="inferred from homology"/>
<protein>
    <recommendedName>
        <fullName evidence="11">Type II GnRH receptor</fullName>
    </recommendedName>
</protein>
<feature type="transmembrane region" description="Helical" evidence="13">
    <location>
        <begin position="200"/>
        <end position="220"/>
    </location>
</feature>
<dbReference type="InterPro" id="IPR017452">
    <property type="entry name" value="GPCR_Rhodpsn_7TM"/>
</dbReference>
<keyword evidence="9 12" id="KW-0675">Receptor</keyword>
<feature type="domain" description="G-protein coupled receptors family 1 profile" evidence="14">
    <location>
        <begin position="101"/>
        <end position="358"/>
    </location>
</feature>
<evidence type="ECO:0000256" key="4">
    <source>
        <dbReference type="ARBA" id="ARBA00022692"/>
    </source>
</evidence>
<evidence type="ECO:0000256" key="6">
    <source>
        <dbReference type="ARBA" id="ARBA00023040"/>
    </source>
</evidence>
<comment type="similarity">
    <text evidence="12">Belongs to the G-protein coupled receptor 1 family.</text>
</comment>
<comment type="subcellular location">
    <subcellularLocation>
        <location evidence="1">Cell membrane</location>
        <topology evidence="1">Multi-pass membrane protein</topology>
    </subcellularLocation>
</comment>
<dbReference type="Pfam" id="PF00001">
    <property type="entry name" value="7tm_1"/>
    <property type="match status" value="1"/>
</dbReference>
<dbReference type="PRINTS" id="PR00529">
    <property type="entry name" value="GNADOTRPHINR"/>
</dbReference>
<accession>A0A974D7S7</accession>
<keyword evidence="7 13" id="KW-0472">Membrane</keyword>
<dbReference type="PANTHER" id="PTHR24241:SF183">
    <property type="entry name" value="GONADOTROPIN RELEASING HORMONE RECEPTOR"/>
    <property type="match status" value="1"/>
</dbReference>
<dbReference type="CDD" id="cd15383">
    <property type="entry name" value="7tmA_GnRHR_vertebrate"/>
    <property type="match status" value="1"/>
</dbReference>
<keyword evidence="6 12" id="KW-0297">G-protein coupled receptor</keyword>
<dbReference type="GO" id="GO:0016500">
    <property type="term" value="F:protein-hormone receptor activity"/>
    <property type="evidence" value="ECO:0007669"/>
    <property type="project" value="InterPro"/>
</dbReference>
<evidence type="ECO:0000256" key="1">
    <source>
        <dbReference type="ARBA" id="ARBA00004651"/>
    </source>
</evidence>
<dbReference type="Gene3D" id="1.20.1070.10">
    <property type="entry name" value="Rhodopsin 7-helix transmembrane proteins"/>
    <property type="match status" value="1"/>
</dbReference>
<dbReference type="EMBL" id="CM004471">
    <property type="protein sequence ID" value="OCT86752.1"/>
    <property type="molecule type" value="Genomic_DNA"/>
</dbReference>
<dbReference type="InterPro" id="IPR001658">
    <property type="entry name" value="GphnRH_fam_rcpt"/>
</dbReference>
<gene>
    <name evidence="15" type="ORF">XELAEV_18020441mg</name>
</gene>
<feature type="transmembrane region" description="Helical" evidence="13">
    <location>
        <begin position="305"/>
        <end position="327"/>
    </location>
</feature>
<keyword evidence="5 13" id="KW-1133">Transmembrane helix</keyword>
<evidence type="ECO:0000256" key="9">
    <source>
        <dbReference type="ARBA" id="ARBA00023170"/>
    </source>
</evidence>
<feature type="transmembrane region" description="Helical" evidence="13">
    <location>
        <begin position="88"/>
        <end position="108"/>
    </location>
</feature>
<dbReference type="OMA" id="CKLMCFL"/>
<dbReference type="PANTHER" id="PTHR24241">
    <property type="entry name" value="NEUROPEPTIDE RECEPTOR-RELATED G-PROTEIN COUPLED RECEPTOR"/>
    <property type="match status" value="1"/>
</dbReference>
<evidence type="ECO:0000313" key="16">
    <source>
        <dbReference type="Proteomes" id="UP000694892"/>
    </source>
</evidence>
<organism evidence="15 16">
    <name type="scientific">Xenopus laevis</name>
    <name type="common">African clawed frog</name>
    <dbReference type="NCBI Taxonomy" id="8355"/>
    <lineage>
        <taxon>Eukaryota</taxon>
        <taxon>Metazoa</taxon>
        <taxon>Chordata</taxon>
        <taxon>Craniata</taxon>
        <taxon>Vertebrata</taxon>
        <taxon>Euteleostomi</taxon>
        <taxon>Amphibia</taxon>
        <taxon>Batrachia</taxon>
        <taxon>Anura</taxon>
        <taxon>Pipoidea</taxon>
        <taxon>Pipidae</taxon>
        <taxon>Xenopodinae</taxon>
        <taxon>Xenopus</taxon>
        <taxon>Xenopus</taxon>
    </lineage>
</organism>
<evidence type="ECO:0000256" key="2">
    <source>
        <dbReference type="ARBA" id="ARBA00022475"/>
    </source>
</evidence>
<evidence type="ECO:0000256" key="11">
    <source>
        <dbReference type="ARBA" id="ARBA00082552"/>
    </source>
</evidence>
<feature type="transmembrane region" description="Helical" evidence="13">
    <location>
        <begin position="339"/>
        <end position="361"/>
    </location>
</feature>
<feature type="transmembrane region" description="Helical" evidence="13">
    <location>
        <begin position="120"/>
        <end position="139"/>
    </location>
</feature>
<evidence type="ECO:0000256" key="8">
    <source>
        <dbReference type="ARBA" id="ARBA00023157"/>
    </source>
</evidence>
<dbReference type="InterPro" id="IPR000276">
    <property type="entry name" value="GPCR_Rhodpsn"/>
</dbReference>
<evidence type="ECO:0000313" key="15">
    <source>
        <dbReference type="EMBL" id="OCT86752.1"/>
    </source>
</evidence>
<sequence length="417" mass="47320">MIYVGETVQKVKSRISQQKSMIKLGNMALPLSRHLKEKGHMAEQLRFMAMAVNQTQSSLVIPDNNASVSGNPGPWTEPTFTLAAKVRVGVTCCFFLIASCSNVAVLCSISGKRCKSHLRVLILSLSVADLLVTFLVMPLDSLWNVMVQWYAGELSCKVLNFGKLFAMYSAALVLVVISLDRHWAILYPLSFTSAGQRNRIMLWTAWITSLLLASPQLFLFRLRTAPGVNFTQCATHGSFTQHWQETAYNMFTFCTLFVTPLVVMIVCYTRILWEIGKQMKHKNELARSKNDLISKARLKTLKMTLVIVASFMVCWTPYYLLGLWYWFQPEMINQTPEYLNHSLFLFGLLHTCTDPLVYGLYTPSFKEDLRSWIRRISSILSRRAKNSKQLAISELNIKDLTSMEGPTSTAVTMQSVF</sequence>
<dbReference type="GO" id="GO:0032870">
    <property type="term" value="P:cellular response to hormone stimulus"/>
    <property type="evidence" value="ECO:0007669"/>
    <property type="project" value="TreeGrafter"/>
</dbReference>
<dbReference type="Proteomes" id="UP000694892">
    <property type="component" value="Chromosome 3S"/>
</dbReference>
<dbReference type="GO" id="GO:0004930">
    <property type="term" value="F:G protein-coupled receptor activity"/>
    <property type="evidence" value="ECO:0007669"/>
    <property type="project" value="UniProtKB-KW"/>
</dbReference>
<dbReference type="PRINTS" id="PR00237">
    <property type="entry name" value="GPCRRHODOPSN"/>
</dbReference>
<keyword evidence="8" id="KW-1015">Disulfide bond</keyword>
<evidence type="ECO:0000256" key="10">
    <source>
        <dbReference type="ARBA" id="ARBA00023224"/>
    </source>
</evidence>
<dbReference type="SUPFAM" id="SSF81321">
    <property type="entry name" value="Family A G protein-coupled receptor-like"/>
    <property type="match status" value="1"/>
</dbReference>
<dbReference type="PROSITE" id="PS00237">
    <property type="entry name" value="G_PROTEIN_RECEP_F1_1"/>
    <property type="match status" value="1"/>
</dbReference>
<keyword evidence="4 12" id="KW-0812">Transmembrane</keyword>
<keyword evidence="2" id="KW-1003">Cell membrane</keyword>
<dbReference type="GO" id="GO:0005886">
    <property type="term" value="C:plasma membrane"/>
    <property type="evidence" value="ECO:0007669"/>
    <property type="project" value="UniProtKB-SubCell"/>
</dbReference>
<dbReference type="GO" id="GO:0042277">
    <property type="term" value="F:peptide binding"/>
    <property type="evidence" value="ECO:0007669"/>
    <property type="project" value="TreeGrafter"/>
</dbReference>
<evidence type="ECO:0000256" key="3">
    <source>
        <dbReference type="ARBA" id="ARBA00022553"/>
    </source>
</evidence>
<dbReference type="AlphaFoldDB" id="A0A974D7S7"/>
<evidence type="ECO:0000256" key="7">
    <source>
        <dbReference type="ARBA" id="ARBA00023136"/>
    </source>
</evidence>
<feature type="transmembrane region" description="Helical" evidence="13">
    <location>
        <begin position="250"/>
        <end position="273"/>
    </location>
</feature>
<name>A0A974D7S7_XENLA</name>
<evidence type="ECO:0000256" key="13">
    <source>
        <dbReference type="SAM" id="Phobius"/>
    </source>
</evidence>
<evidence type="ECO:0000256" key="5">
    <source>
        <dbReference type="ARBA" id="ARBA00022989"/>
    </source>
</evidence>
<feature type="transmembrane region" description="Helical" evidence="13">
    <location>
        <begin position="159"/>
        <end position="179"/>
    </location>
</feature>
<keyword evidence="3" id="KW-0597">Phosphoprotein</keyword>
<dbReference type="PROSITE" id="PS50262">
    <property type="entry name" value="G_PROTEIN_RECEP_F1_2"/>
    <property type="match status" value="1"/>
</dbReference>
<evidence type="ECO:0000256" key="12">
    <source>
        <dbReference type="RuleBase" id="RU000688"/>
    </source>
</evidence>
<dbReference type="FunFam" id="1.20.1070.10:FF:000199">
    <property type="entry name" value="Gonadotropin-releasing hormone II receptor"/>
    <property type="match status" value="1"/>
</dbReference>
<evidence type="ECO:0000259" key="14">
    <source>
        <dbReference type="PROSITE" id="PS50262"/>
    </source>
</evidence>
<keyword evidence="10 12" id="KW-0807">Transducer</keyword>